<dbReference type="RefSeq" id="WP_066042833.1">
    <property type="nucleotide sequence ID" value="NZ_AP013042.1"/>
</dbReference>
<dbReference type="NCBIfam" id="TIGR02124">
    <property type="entry name" value="hypE"/>
    <property type="match status" value="1"/>
</dbReference>
<dbReference type="PANTHER" id="PTHR30303">
    <property type="entry name" value="HYDROGENASE ISOENZYMES FORMATION PROTEIN HYPE"/>
    <property type="match status" value="1"/>
</dbReference>
<accession>A0A0P0UPY7</accession>
<proteinExistence type="inferred from homology"/>
<protein>
    <submittedName>
        <fullName evidence="4">Hydrogenase expression/formation protein HypE</fullName>
    </submittedName>
</protein>
<dbReference type="SUPFAM" id="SSF56042">
    <property type="entry name" value="PurM C-terminal domain-like"/>
    <property type="match status" value="1"/>
</dbReference>
<comment type="similarity">
    <text evidence="1">Belongs to the HypE family.</text>
</comment>
<dbReference type="Gene3D" id="3.90.650.10">
    <property type="entry name" value="PurM-like C-terminal domain"/>
    <property type="match status" value="1"/>
</dbReference>
<feature type="domain" description="PurM-like N-terminal" evidence="2">
    <location>
        <begin position="42"/>
        <end position="154"/>
    </location>
</feature>
<evidence type="ECO:0000256" key="1">
    <source>
        <dbReference type="ARBA" id="ARBA00006243"/>
    </source>
</evidence>
<evidence type="ECO:0000259" key="3">
    <source>
        <dbReference type="Pfam" id="PF02769"/>
    </source>
</evidence>
<dbReference type="InterPro" id="IPR011854">
    <property type="entry name" value="HypE"/>
</dbReference>
<sequence>MNKKYQNKKITMAHGSGGKASSDLIKDIFVDTFNNDYLSTMEDQARFDMPEGRLALTTDSYVVSPIFFKGGDIGKLAVTGTVNDLAMSGAKPLYLTCGLILEEGLPIETLDKIIKSMQKTAQEAGVKIVCGDTKVVEKGSADKIFINTAGVGVIPDGVEIHSSGARIGDKIIVNGFIGDHGATIMQSRAELAISADIDSDCQVLNHLVEKMLNVSNGINAMRDATRGGVATILNEIANDSKVCITLKEDNLPVRVPTRGVCEILGLDPLYLANEGTLICVVSAEEADLVLRAMQQTEEGKDACIIGEVVDGPKGVVALETLFGGTKIIDKLVGDQLPRIC</sequence>
<dbReference type="Pfam" id="PF00586">
    <property type="entry name" value="AIRS"/>
    <property type="match status" value="1"/>
</dbReference>
<keyword evidence="5" id="KW-1185">Reference proteome</keyword>
<dbReference type="Proteomes" id="UP000067399">
    <property type="component" value="Chromosome"/>
</dbReference>
<evidence type="ECO:0000313" key="5">
    <source>
        <dbReference type="Proteomes" id="UP000067399"/>
    </source>
</evidence>
<dbReference type="PIRSF" id="PIRSF005644">
    <property type="entry name" value="Hdrgns_mtr_HypE"/>
    <property type="match status" value="1"/>
</dbReference>
<reference evidence="4 5" key="2">
    <citation type="journal article" date="2016" name="ISME J.">
        <title>Heterogeneous composition of key metabolic gene clusters in a vent mussel symbiont population.</title>
        <authorList>
            <person name="Ikuta T."/>
            <person name="Takaki Y."/>
            <person name="Nagai Y."/>
            <person name="Shimamura S."/>
            <person name="Tsuda M."/>
            <person name="Kawagucci S."/>
            <person name="Aoki Y."/>
            <person name="Inoue K."/>
            <person name="Teruya M."/>
            <person name="Satou K."/>
            <person name="Teruya K."/>
            <person name="Shimoji M."/>
            <person name="Tamotsu H."/>
            <person name="Hirano T."/>
            <person name="Maruyama T."/>
            <person name="Yoshida T."/>
        </authorList>
    </citation>
    <scope>NUCLEOTIDE SEQUENCE [LARGE SCALE GENOMIC DNA]</scope>
    <source>
        <strain evidence="4 5">Myojin Knoll</strain>
    </source>
</reference>
<organism evidence="4 5">
    <name type="scientific">endosymbiont of Bathymodiolus septemdierum str. Myojin knoll</name>
    <dbReference type="NCBI Taxonomy" id="1303921"/>
    <lineage>
        <taxon>Bacteria</taxon>
        <taxon>Pseudomonadati</taxon>
        <taxon>Pseudomonadota</taxon>
        <taxon>Gammaproteobacteria</taxon>
        <taxon>sulfur-oxidizing symbionts</taxon>
    </lineage>
</organism>
<evidence type="ECO:0000259" key="2">
    <source>
        <dbReference type="Pfam" id="PF00586"/>
    </source>
</evidence>
<dbReference type="SUPFAM" id="SSF55326">
    <property type="entry name" value="PurM N-terminal domain-like"/>
    <property type="match status" value="1"/>
</dbReference>
<dbReference type="GO" id="GO:0051604">
    <property type="term" value="P:protein maturation"/>
    <property type="evidence" value="ECO:0007669"/>
    <property type="project" value="TreeGrafter"/>
</dbReference>
<feature type="domain" description="PurM-like C-terminal" evidence="3">
    <location>
        <begin position="167"/>
        <end position="317"/>
    </location>
</feature>
<dbReference type="InterPro" id="IPR036676">
    <property type="entry name" value="PurM-like_C_sf"/>
</dbReference>
<name>A0A0P0UPY7_9GAMM</name>
<dbReference type="OrthoDB" id="9801934at2"/>
<gene>
    <name evidence="4" type="primary">hypE</name>
    <name evidence="4" type="ORF">BSEPE_0217</name>
</gene>
<dbReference type="Pfam" id="PF02769">
    <property type="entry name" value="AIRS_C"/>
    <property type="match status" value="1"/>
</dbReference>
<dbReference type="KEGG" id="ebh:BSEPE_0217"/>
<dbReference type="InterPro" id="IPR036921">
    <property type="entry name" value="PurM-like_N_sf"/>
</dbReference>
<dbReference type="PANTHER" id="PTHR30303:SF0">
    <property type="entry name" value="CARBAMOYL DEHYDRATASE HYPE"/>
    <property type="match status" value="1"/>
</dbReference>
<dbReference type="Gene3D" id="3.30.1330.10">
    <property type="entry name" value="PurM-like, N-terminal domain"/>
    <property type="match status" value="1"/>
</dbReference>
<dbReference type="STRING" id="1303921.BSEPE_0217"/>
<dbReference type="AlphaFoldDB" id="A0A0P0UPY7"/>
<evidence type="ECO:0000313" key="4">
    <source>
        <dbReference type="EMBL" id="BAS67237.1"/>
    </source>
</evidence>
<dbReference type="InterPro" id="IPR010918">
    <property type="entry name" value="PurM-like_C_dom"/>
</dbReference>
<reference evidence="4 5" key="1">
    <citation type="journal article" date="2000" name="Mar. Ecol. Prog. Ser.">
        <title>Phylogenetic characterization of endosymbionts in three hydrothermal vent mussels: influence on host distributions.</title>
        <authorList>
            <person name="Fujiwara Y."/>
            <person name="Takai K."/>
            <person name="Uematsu K."/>
            <person name="Tsuchida S."/>
            <person name="Hunt J.C."/>
            <person name="Hashimoto J."/>
        </authorList>
    </citation>
    <scope>NUCLEOTIDE SEQUENCE [LARGE SCALE GENOMIC DNA]</scope>
    <source>
        <strain evidence="4 5">Myojin Knoll</strain>
    </source>
</reference>
<dbReference type="EMBL" id="AP013042">
    <property type="protein sequence ID" value="BAS67237.1"/>
    <property type="molecule type" value="Genomic_DNA"/>
</dbReference>
<dbReference type="CDD" id="cd02197">
    <property type="entry name" value="HypE"/>
    <property type="match status" value="1"/>
</dbReference>
<dbReference type="InterPro" id="IPR016188">
    <property type="entry name" value="PurM-like_N"/>
</dbReference>